<dbReference type="InterPro" id="IPR010998">
    <property type="entry name" value="Integrase_recombinase_N"/>
</dbReference>
<keyword evidence="5" id="KW-0233">DNA recombination</keyword>
<dbReference type="GO" id="GO:0015074">
    <property type="term" value="P:DNA integration"/>
    <property type="evidence" value="ECO:0007669"/>
    <property type="project" value="UniProtKB-KW"/>
</dbReference>
<keyword evidence="7" id="KW-0175">Coiled coil</keyword>
<dbReference type="RefSeq" id="WP_021925869.1">
    <property type="nucleotide sequence ID" value="NZ_CYZD01000009.1"/>
</dbReference>
<dbReference type="InterPro" id="IPR013762">
    <property type="entry name" value="Integrase-like_cat_sf"/>
</dbReference>
<evidence type="ECO:0000313" key="11">
    <source>
        <dbReference type="Proteomes" id="UP000095409"/>
    </source>
</evidence>
<accession>A0A174EMX6</accession>
<dbReference type="Pfam" id="PF00589">
    <property type="entry name" value="Phage_integrase"/>
    <property type="match status" value="1"/>
</dbReference>
<dbReference type="AlphaFoldDB" id="A0A174EMX6"/>
<dbReference type="PANTHER" id="PTHR30349:SF41">
    <property type="entry name" value="INTEGRASE_RECOMBINASE PROTEIN MJ0367-RELATED"/>
    <property type="match status" value="1"/>
</dbReference>
<feature type="domain" description="Tyr recombinase" evidence="8">
    <location>
        <begin position="184"/>
        <end position="420"/>
    </location>
</feature>
<dbReference type="PANTHER" id="PTHR30349">
    <property type="entry name" value="PHAGE INTEGRASE-RELATED"/>
    <property type="match status" value="1"/>
</dbReference>
<dbReference type="InterPro" id="IPR050090">
    <property type="entry name" value="Tyrosine_recombinase_XerCD"/>
</dbReference>
<name>A0A174EMX6_9FIRM</name>
<dbReference type="SUPFAM" id="SSF56349">
    <property type="entry name" value="DNA breaking-rejoining enzymes"/>
    <property type="match status" value="1"/>
</dbReference>
<dbReference type="InterPro" id="IPR004107">
    <property type="entry name" value="Integrase_SAM-like_N"/>
</dbReference>
<keyword evidence="4 6" id="KW-0238">DNA-binding</keyword>
<dbReference type="PROSITE" id="PS51900">
    <property type="entry name" value="CB"/>
    <property type="match status" value="1"/>
</dbReference>
<evidence type="ECO:0000256" key="7">
    <source>
        <dbReference type="SAM" id="Coils"/>
    </source>
</evidence>
<proteinExistence type="inferred from homology"/>
<dbReference type="GO" id="GO:0006310">
    <property type="term" value="P:DNA recombination"/>
    <property type="evidence" value="ECO:0007669"/>
    <property type="project" value="UniProtKB-KW"/>
</dbReference>
<comment type="similarity">
    <text evidence="2">Belongs to the 'phage' integrase family.</text>
</comment>
<protein>
    <submittedName>
        <fullName evidence="10">Integrase</fullName>
    </submittedName>
</protein>
<evidence type="ECO:0000256" key="4">
    <source>
        <dbReference type="ARBA" id="ARBA00023125"/>
    </source>
</evidence>
<dbReference type="InterPro" id="IPR002104">
    <property type="entry name" value="Integrase_catalytic"/>
</dbReference>
<gene>
    <name evidence="10" type="primary">Int-Tn_10</name>
    <name evidence="10" type="ORF">ERS852394_02070</name>
</gene>
<dbReference type="InterPro" id="IPR011010">
    <property type="entry name" value="DNA_brk_join_enz"/>
</dbReference>
<dbReference type="PROSITE" id="PS51898">
    <property type="entry name" value="TYR_RECOMBINASE"/>
    <property type="match status" value="1"/>
</dbReference>
<reference evidence="10 11" key="1">
    <citation type="submission" date="2015-09" db="EMBL/GenBank/DDBJ databases">
        <authorList>
            <consortium name="Pathogen Informatics"/>
        </authorList>
    </citation>
    <scope>NUCLEOTIDE SEQUENCE [LARGE SCALE GENOMIC DNA]</scope>
    <source>
        <strain evidence="10 11">2789STDY5608837</strain>
    </source>
</reference>
<dbReference type="Pfam" id="PF14659">
    <property type="entry name" value="Phage_int_SAM_3"/>
    <property type="match status" value="1"/>
</dbReference>
<evidence type="ECO:0000256" key="6">
    <source>
        <dbReference type="PROSITE-ProRule" id="PRU01248"/>
    </source>
</evidence>
<evidence type="ECO:0000256" key="5">
    <source>
        <dbReference type="ARBA" id="ARBA00023172"/>
    </source>
</evidence>
<organism evidence="10 11">
    <name type="scientific">Blautia obeum</name>
    <dbReference type="NCBI Taxonomy" id="40520"/>
    <lineage>
        <taxon>Bacteria</taxon>
        <taxon>Bacillati</taxon>
        <taxon>Bacillota</taxon>
        <taxon>Clostridia</taxon>
        <taxon>Lachnospirales</taxon>
        <taxon>Lachnospiraceae</taxon>
        <taxon>Blautia</taxon>
    </lineage>
</organism>
<dbReference type="Proteomes" id="UP000095409">
    <property type="component" value="Unassembled WGS sequence"/>
</dbReference>
<evidence type="ECO:0000259" key="8">
    <source>
        <dbReference type="PROSITE" id="PS51898"/>
    </source>
</evidence>
<dbReference type="Gene3D" id="1.10.150.130">
    <property type="match status" value="1"/>
</dbReference>
<dbReference type="Gene3D" id="1.10.443.10">
    <property type="entry name" value="Intergrase catalytic core"/>
    <property type="match status" value="1"/>
</dbReference>
<dbReference type="GO" id="GO:0003677">
    <property type="term" value="F:DNA binding"/>
    <property type="evidence" value="ECO:0007669"/>
    <property type="project" value="UniProtKB-UniRule"/>
</dbReference>
<evidence type="ECO:0000256" key="1">
    <source>
        <dbReference type="ARBA" id="ARBA00003283"/>
    </source>
</evidence>
<evidence type="ECO:0000259" key="9">
    <source>
        <dbReference type="PROSITE" id="PS51900"/>
    </source>
</evidence>
<keyword evidence="3" id="KW-0229">DNA integration</keyword>
<feature type="domain" description="Core-binding (CB)" evidence="9">
    <location>
        <begin position="68"/>
        <end position="150"/>
    </location>
</feature>
<evidence type="ECO:0000256" key="2">
    <source>
        <dbReference type="ARBA" id="ARBA00008857"/>
    </source>
</evidence>
<sequence>MGKNLKGKEIGKGIRQRKDGRYEARITIKGSGKPPFSIYGTNLQQVRKQRSMYLAEVLPGVPGFDSSMSVSKWYEKWMELYKVRNLKATTIRNYEDGFRRTEEYIGYMKLVDIKPEHILDMIKKLEDEGYAPTSIKQSLSVVHQMFERAAASKMIPSDPTAEVKLSVEAPGEVLAEPTEEALDVKENCLSTDESHRFLETIKGDRYEELFLILMHTGMRIGEVLALQWRDVNFDEKYLRVYKTLNRVKLYYDKQGKKLAEPYYVTQITSPKKKKSVRIIPLPDIAIEAFLSWKEKQNQDKKVLGKKWGTGNDLLKKYPGLIFTTSTGMSYLPGNAEDECERIKNIVNKQEALEAEKEGREAEMLDVTPHSFRHTFVTRCVQSGMKPATVGKISGHSTQKMTEYYTHLEQGYVKDEYKRYDEKYGKES</sequence>
<feature type="coiled-coil region" evidence="7">
    <location>
        <begin position="335"/>
        <end position="362"/>
    </location>
</feature>
<evidence type="ECO:0000313" key="10">
    <source>
        <dbReference type="EMBL" id="CUO37988.1"/>
    </source>
</evidence>
<dbReference type="CDD" id="cd01189">
    <property type="entry name" value="INT_ICEBs1_C_like"/>
    <property type="match status" value="1"/>
</dbReference>
<comment type="function">
    <text evidence="1">Site-specific tyrosine recombinase, which acts by catalyzing the cutting and rejoining of the recombining DNA molecules.</text>
</comment>
<dbReference type="EMBL" id="CYZD01000009">
    <property type="protein sequence ID" value="CUO37988.1"/>
    <property type="molecule type" value="Genomic_DNA"/>
</dbReference>
<dbReference type="InterPro" id="IPR044068">
    <property type="entry name" value="CB"/>
</dbReference>
<evidence type="ECO:0000256" key="3">
    <source>
        <dbReference type="ARBA" id="ARBA00022908"/>
    </source>
</evidence>